<evidence type="ECO:0000256" key="3">
    <source>
        <dbReference type="ARBA" id="ARBA00022989"/>
    </source>
</evidence>
<dbReference type="InterPro" id="IPR017452">
    <property type="entry name" value="GPCR_Rhodpsn_7TM"/>
</dbReference>
<keyword evidence="7" id="KW-0807">Transducer</keyword>
<evidence type="ECO:0000256" key="2">
    <source>
        <dbReference type="ARBA" id="ARBA00022692"/>
    </source>
</evidence>
<dbReference type="PROSITE" id="PS50262">
    <property type="entry name" value="G_PROTEIN_RECEP_F1_2"/>
    <property type="match status" value="1"/>
</dbReference>
<reference evidence="12" key="1">
    <citation type="submission" date="2025-08" db="UniProtKB">
        <authorList>
            <consortium name="RefSeq"/>
        </authorList>
    </citation>
    <scope>IDENTIFICATION</scope>
    <source>
        <tissue evidence="12">Whole sample</tissue>
    </source>
</reference>
<gene>
    <name evidence="12" type="primary">LOC111110281</name>
</gene>
<accession>A0A8B8BGC4</accession>
<feature type="region of interest" description="Disordered" evidence="8">
    <location>
        <begin position="230"/>
        <end position="329"/>
    </location>
</feature>
<dbReference type="RefSeq" id="XP_022302415.1">
    <property type="nucleotide sequence ID" value="XM_022446707.1"/>
</dbReference>
<dbReference type="InterPro" id="IPR000276">
    <property type="entry name" value="GPCR_Rhodpsn"/>
</dbReference>
<feature type="compositionally biased region" description="Basic and acidic residues" evidence="8">
    <location>
        <begin position="255"/>
        <end position="268"/>
    </location>
</feature>
<dbReference type="AlphaFoldDB" id="A0A8B8BGC4"/>
<keyword evidence="3 9" id="KW-1133">Transmembrane helix</keyword>
<feature type="transmembrane region" description="Helical" evidence="9">
    <location>
        <begin position="186"/>
        <end position="209"/>
    </location>
</feature>
<keyword evidence="4" id="KW-0297">G-protein coupled receptor</keyword>
<dbReference type="PANTHER" id="PTHR45695">
    <property type="entry name" value="LEUCOKININ RECEPTOR-RELATED"/>
    <property type="match status" value="1"/>
</dbReference>
<dbReference type="CDD" id="cd00637">
    <property type="entry name" value="7tm_classA_rhodopsin-like"/>
    <property type="match status" value="1"/>
</dbReference>
<keyword evidence="2 9" id="KW-0812">Transmembrane</keyword>
<keyword evidence="11" id="KW-1185">Reference proteome</keyword>
<feature type="transmembrane region" description="Helical" evidence="9">
    <location>
        <begin position="135"/>
        <end position="158"/>
    </location>
</feature>
<dbReference type="PRINTS" id="PR00237">
    <property type="entry name" value="GPCRRHODOPSN"/>
</dbReference>
<feature type="transmembrane region" description="Helical" evidence="9">
    <location>
        <begin position="335"/>
        <end position="359"/>
    </location>
</feature>
<dbReference type="GO" id="GO:0005886">
    <property type="term" value="C:plasma membrane"/>
    <property type="evidence" value="ECO:0007669"/>
    <property type="project" value="TreeGrafter"/>
</dbReference>
<evidence type="ECO:0000256" key="1">
    <source>
        <dbReference type="ARBA" id="ARBA00004141"/>
    </source>
</evidence>
<dbReference type="OrthoDB" id="6078194at2759"/>
<comment type="subcellular location">
    <subcellularLocation>
        <location evidence="1">Membrane</location>
        <topology evidence="1">Multi-pass membrane protein</topology>
    </subcellularLocation>
</comment>
<evidence type="ECO:0000256" key="8">
    <source>
        <dbReference type="SAM" id="MobiDB-lite"/>
    </source>
</evidence>
<dbReference type="GO" id="GO:0004930">
    <property type="term" value="F:G protein-coupled receptor activity"/>
    <property type="evidence" value="ECO:0007669"/>
    <property type="project" value="UniProtKB-KW"/>
</dbReference>
<evidence type="ECO:0000256" key="7">
    <source>
        <dbReference type="ARBA" id="ARBA00023224"/>
    </source>
</evidence>
<evidence type="ECO:0000256" key="5">
    <source>
        <dbReference type="ARBA" id="ARBA00023136"/>
    </source>
</evidence>
<evidence type="ECO:0000256" key="9">
    <source>
        <dbReference type="SAM" id="Phobius"/>
    </source>
</evidence>
<feature type="transmembrane region" description="Helical" evidence="9">
    <location>
        <begin position="20"/>
        <end position="46"/>
    </location>
</feature>
<feature type="compositionally biased region" description="Polar residues" evidence="8">
    <location>
        <begin position="284"/>
        <end position="302"/>
    </location>
</feature>
<protein>
    <submittedName>
        <fullName evidence="12">Cholecystokinin receptor type A-like</fullName>
    </submittedName>
</protein>
<feature type="transmembrane region" description="Helical" evidence="9">
    <location>
        <begin position="55"/>
        <end position="76"/>
    </location>
</feature>
<feature type="compositionally biased region" description="Polar residues" evidence="8">
    <location>
        <begin position="230"/>
        <end position="244"/>
    </location>
</feature>
<name>A0A8B8BGC4_CRAVI</name>
<dbReference type="GeneID" id="111110281"/>
<feature type="transmembrane region" description="Helical" evidence="9">
    <location>
        <begin position="379"/>
        <end position="400"/>
    </location>
</feature>
<dbReference type="PANTHER" id="PTHR45695:SF9">
    <property type="entry name" value="LEUCOKININ RECEPTOR"/>
    <property type="match status" value="1"/>
</dbReference>
<feature type="domain" description="G-protein coupled receptors family 1 profile" evidence="10">
    <location>
        <begin position="36"/>
        <end position="397"/>
    </location>
</feature>
<dbReference type="Gene3D" id="1.20.1070.10">
    <property type="entry name" value="Rhodopsin 7-helix transmembrane proteins"/>
    <property type="match status" value="1"/>
</dbReference>
<evidence type="ECO:0000256" key="6">
    <source>
        <dbReference type="ARBA" id="ARBA00023170"/>
    </source>
</evidence>
<keyword evidence="5 9" id="KW-0472">Membrane</keyword>
<evidence type="ECO:0000313" key="12">
    <source>
        <dbReference type="RefSeq" id="XP_022302415.1"/>
    </source>
</evidence>
<evidence type="ECO:0000313" key="11">
    <source>
        <dbReference type="Proteomes" id="UP000694844"/>
    </source>
</evidence>
<evidence type="ECO:0000256" key="4">
    <source>
        <dbReference type="ARBA" id="ARBA00023040"/>
    </source>
</evidence>
<evidence type="ECO:0000259" key="10">
    <source>
        <dbReference type="PROSITE" id="PS50262"/>
    </source>
</evidence>
<feature type="transmembrane region" description="Helical" evidence="9">
    <location>
        <begin position="96"/>
        <end position="114"/>
    </location>
</feature>
<proteinExistence type="predicted"/>
<keyword evidence="6" id="KW-0675">Receptor</keyword>
<dbReference type="Proteomes" id="UP000694844">
    <property type="component" value="Chromosome 8"/>
</dbReference>
<organism evidence="11 12">
    <name type="scientific">Crassostrea virginica</name>
    <name type="common">Eastern oyster</name>
    <dbReference type="NCBI Taxonomy" id="6565"/>
    <lineage>
        <taxon>Eukaryota</taxon>
        <taxon>Metazoa</taxon>
        <taxon>Spiralia</taxon>
        <taxon>Lophotrochozoa</taxon>
        <taxon>Mollusca</taxon>
        <taxon>Bivalvia</taxon>
        <taxon>Autobranchia</taxon>
        <taxon>Pteriomorphia</taxon>
        <taxon>Ostreida</taxon>
        <taxon>Ostreoidea</taxon>
        <taxon>Ostreidae</taxon>
        <taxon>Crassostrea</taxon>
    </lineage>
</organism>
<dbReference type="Pfam" id="PF00001">
    <property type="entry name" value="7tm_1"/>
    <property type="match status" value="1"/>
</dbReference>
<dbReference type="SUPFAM" id="SSF81321">
    <property type="entry name" value="Family A G protein-coupled receptor-like"/>
    <property type="match status" value="1"/>
</dbReference>
<sequence length="416" mass="47556">MDNNTYYQKLLLSRYSDIALGSTVLIIIGGVIGVIGNITIIFLYFFRIKEKGERYFIPLLAIVDLLGCLASPPYYILDNEYLYNYPSFIGCRILTFLQICIPGMSGHTLLLISIQRYMLVCKPFGPKMTLFWKRVSFGIVCLVSLVYSFPLLATAGVYEEIIPFMNQTVTTEVCKFFSGISMPMTAYVILLFVFMVVNIVLTVGFYIPVLMRIAVSLRFSSNKYEVNRDSNAYSHGESSQATRTSEIDIGSTGPEKIRSSIKMKDLETNKNATTSTKRVHFESSDQPSEQPITTVTSNNFKTISPKPPFDHTVSSPKSQGDMKGKSKTNQTQRRISIMFFLLIVTYVLSYTPALVFEILFHMLDDFKFVTMTRVETGLWFYMTRLVFLNHIVNPLVYGCFDNKFRQQLYKLFTRKK</sequence>
<dbReference type="KEGG" id="cvn:111110281"/>